<dbReference type="EMBL" id="JARBHB010000004">
    <property type="protein sequence ID" value="KAJ8887627.1"/>
    <property type="molecule type" value="Genomic_DNA"/>
</dbReference>
<reference evidence="1 2" key="1">
    <citation type="submission" date="2023-02" db="EMBL/GenBank/DDBJ databases">
        <title>LHISI_Scaffold_Assembly.</title>
        <authorList>
            <person name="Stuart O.P."/>
            <person name="Cleave R."/>
            <person name="Magrath M.J.L."/>
            <person name="Mikheyev A.S."/>
        </authorList>
    </citation>
    <scope>NUCLEOTIDE SEQUENCE [LARGE SCALE GENOMIC DNA]</scope>
    <source>
        <strain evidence="1">Daus_M_001</strain>
        <tissue evidence="1">Leg muscle</tissue>
    </source>
</reference>
<sequence>MDMTIEQVLMRSLKVSGDLTLDRNVSDSIVACWIFTTPGSLHVTEAVESFTGMTVWLNQHSPFYKYKELIFLSSGIVADDRVNCDSAEELGENAVRGIVGIYFANVTLKRKMHVFTLVAMGKTITIDKYPVVSLFDGVLCVGTKSKIILVIDKMCKISNKLPENPSYVLVGEDNLHRVHWPHPATYDKVCNAYFDYINRNYRRNVIVVSDG</sequence>
<protein>
    <submittedName>
        <fullName evidence="1">Uncharacterized protein</fullName>
    </submittedName>
</protein>
<dbReference type="Proteomes" id="UP001159363">
    <property type="component" value="Chromosome X"/>
</dbReference>
<evidence type="ECO:0000313" key="2">
    <source>
        <dbReference type="Proteomes" id="UP001159363"/>
    </source>
</evidence>
<keyword evidence="2" id="KW-1185">Reference proteome</keyword>
<comment type="caution">
    <text evidence="1">The sequence shown here is derived from an EMBL/GenBank/DDBJ whole genome shotgun (WGS) entry which is preliminary data.</text>
</comment>
<evidence type="ECO:0000313" key="1">
    <source>
        <dbReference type="EMBL" id="KAJ8887627.1"/>
    </source>
</evidence>
<gene>
    <name evidence="1" type="ORF">PR048_013844</name>
</gene>
<proteinExistence type="predicted"/>
<name>A0ABQ9HTA6_9NEOP</name>
<accession>A0ABQ9HTA6</accession>
<organism evidence="1 2">
    <name type="scientific">Dryococelus australis</name>
    <dbReference type="NCBI Taxonomy" id="614101"/>
    <lineage>
        <taxon>Eukaryota</taxon>
        <taxon>Metazoa</taxon>
        <taxon>Ecdysozoa</taxon>
        <taxon>Arthropoda</taxon>
        <taxon>Hexapoda</taxon>
        <taxon>Insecta</taxon>
        <taxon>Pterygota</taxon>
        <taxon>Neoptera</taxon>
        <taxon>Polyneoptera</taxon>
        <taxon>Phasmatodea</taxon>
        <taxon>Verophasmatodea</taxon>
        <taxon>Anareolatae</taxon>
        <taxon>Phasmatidae</taxon>
        <taxon>Eurycanthinae</taxon>
        <taxon>Dryococelus</taxon>
    </lineage>
</organism>